<accession>Q84571</accession>
<protein>
    <submittedName>
        <fullName evidence="1">Uncharacterized protein</fullName>
    </submittedName>
</protein>
<reference evidence="1 2" key="7">
    <citation type="journal article" date="2000" name="Virology">
        <title>Characterization of a beta-1,3-glucanase encoded by chlorella virus PBCV-1.</title>
        <authorList>
            <person name="Sun L."/>
            <person name="Gurnon J.R."/>
            <person name="Adams B.J."/>
            <person name="Graves M.V."/>
            <person name="Van Etten J.L."/>
        </authorList>
    </citation>
    <scope>NUCLEOTIDE SEQUENCE [LARGE SCALE GENOMIC DNA]</scope>
</reference>
<dbReference type="GeneID" id="918278"/>
<reference evidence="1 2" key="1">
    <citation type="journal article" date="1995" name="Virology">
        <title>Analysis of 45 kb of DNA located at the left end of the chlorella virus PBCV-1 genome.</title>
        <authorList>
            <person name="Lu Z."/>
            <person name="Li Y."/>
            <person name="Zhang Y."/>
            <person name="Kutish G.F."/>
            <person name="Rock D.L."/>
            <person name="Van Etten J.L."/>
        </authorList>
    </citation>
    <scope>NUCLEOTIDE SEQUENCE [LARGE SCALE GENOMIC DNA]</scope>
</reference>
<evidence type="ECO:0000313" key="2">
    <source>
        <dbReference type="Proteomes" id="UP000000862"/>
    </source>
</evidence>
<gene>
    <name evidence="1" type="primary">A254R</name>
</gene>
<reference evidence="1 2" key="6">
    <citation type="journal article" date="1999" name="Virology">
        <title>Chlorella virus PBCV-1 encodes a functional homospermidine synthase.</title>
        <authorList>
            <person name="Kaiser A."/>
            <person name="Vollmert M."/>
            <person name="Tholl D."/>
            <person name="Graves M.V."/>
            <person name="Gurnon J.R."/>
            <person name="Xing W."/>
            <person name="Lisec A.D."/>
            <person name="Nickerson K.W."/>
            <person name="Van Etten J.L."/>
        </authorList>
    </citation>
    <scope>NUCLEOTIDE SEQUENCE [LARGE SCALE GENOMIC DNA]</scope>
</reference>
<evidence type="ECO:0000313" key="1">
    <source>
        <dbReference type="EMBL" id="AAC96622.2"/>
    </source>
</evidence>
<dbReference type="Proteomes" id="UP000000862">
    <property type="component" value="Segment"/>
</dbReference>
<dbReference type="RefSeq" id="NP_048605.2">
    <property type="nucleotide sequence ID" value="NC_000852.5"/>
</dbReference>
<dbReference type="KEGG" id="vg:918278"/>
<dbReference type="EMBL" id="JF411744">
    <property type="protein sequence ID" value="AAC96622.2"/>
    <property type="molecule type" value="Genomic_DNA"/>
</dbReference>
<reference evidence="1 2" key="8">
    <citation type="journal article" date="2010" name="J. Virol.">
        <title>Microarray analysis of Paramecium bursaria chlorella virus 1 transcription.</title>
        <authorList>
            <person name="Yanai-Balser G.M."/>
            <person name="Duncan G.A."/>
            <person name="Eudy J.D."/>
            <person name="Wang D."/>
            <person name="Li X."/>
            <person name="Agarkova I.V."/>
            <person name="Dunigan D.D."/>
            <person name="Van Etten J.L."/>
        </authorList>
    </citation>
    <scope>NUCLEOTIDE SEQUENCE [LARGE SCALE GENOMIC DNA]</scope>
</reference>
<sequence>MGRKFDQAVQRYRQHMEEERRDRRRHTRILRNLRNKYDENDLNYFDGIYIVFKAIHEFEDILISEEEYLKIQLRIQYTIEDVKKDLCITHSLSSDGIQECIECYTQGEKHDNVHTIDDAVYIVSGGFGDTSCLKYITLHFCHRFYGWEEVTFYEANDM</sequence>
<name>Q84571_PBCV1</name>
<reference evidence="1 2" key="3">
    <citation type="journal article" date="1996" name="Virology">
        <title>Analysis of 94 kb of the chlorella virus PBCV-1 330-kb genome: map positions 88 to 182.</title>
        <authorList>
            <person name="Lu Z."/>
            <person name="Li Y."/>
            <person name="Que Q."/>
            <person name="Kutish G.F."/>
            <person name="Rock D.L."/>
            <person name="Van Etten J.L."/>
        </authorList>
    </citation>
    <scope>NUCLEOTIDE SEQUENCE [LARGE SCALE GENOMIC DNA]</scope>
</reference>
<reference evidence="1 2" key="5">
    <citation type="journal article" date="1997" name="Virology">
        <title>Analysis of 74 kb of DNA located at the right end of the 330-kb chlorella virus PBCV-1 genome.</title>
        <authorList>
            <person name="Li Y."/>
            <person name="Lu Z."/>
            <person name="Sun L."/>
            <person name="Ropp S."/>
            <person name="Kutish G.F."/>
            <person name="Rock D.L."/>
            <person name="Van Etten J.L."/>
        </authorList>
    </citation>
    <scope>NUCLEOTIDE SEQUENCE [LARGE SCALE GENOMIC DNA]</scope>
</reference>
<keyword evidence="2" id="KW-1185">Reference proteome</keyword>
<organismHost>
    <name type="scientific">Chlorella</name>
    <dbReference type="NCBI Taxonomy" id="3071"/>
</organismHost>
<proteinExistence type="predicted"/>
<reference evidence="1 2" key="2">
    <citation type="journal article" date="1995" name="Virology">
        <title>Analysis of 43 kb of the Chlorella virus PBCV-1 330-kb genome: map positions 45 to 88.</title>
        <authorList>
            <person name="Li Y."/>
            <person name="Lu Z."/>
            <person name="Burbank D.E."/>
            <person name="Kutish G.F."/>
            <person name="Rock D.L."/>
            <person name="Van Etten J.L."/>
        </authorList>
    </citation>
    <scope>NUCLEOTIDE SEQUENCE [LARGE SCALE GENOMIC DNA]</scope>
</reference>
<reference evidence="1 2" key="4">
    <citation type="journal article" date="1996" name="Virology">
        <title>Analysis of 76 kb of the chlorella virus PBCV-1 330-kb genome: map positions 182 to 258.</title>
        <authorList>
            <person name="Kutish G.F."/>
            <person name="Li Y."/>
            <person name="Lu Z."/>
            <person name="Furuta M."/>
            <person name="Rock D.L."/>
            <person name="Van Etten J.L."/>
        </authorList>
    </citation>
    <scope>NUCLEOTIDE SEQUENCE [LARGE SCALE GENOMIC DNA]</scope>
</reference>
<organism evidence="1 2">
    <name type="scientific">Paramecium bursaria Chlorella virus 1</name>
    <name type="common">PBCV-1</name>
    <dbReference type="NCBI Taxonomy" id="10506"/>
    <lineage>
        <taxon>Viruses</taxon>
        <taxon>Varidnaviria</taxon>
        <taxon>Bamfordvirae</taxon>
        <taxon>Nucleocytoviricota</taxon>
        <taxon>Megaviricetes</taxon>
        <taxon>Algavirales</taxon>
        <taxon>Phycodnaviridae</taxon>
        <taxon>Chlorovirus</taxon>
        <taxon>Chlorovirus vanettense</taxon>
    </lineage>
</organism>